<dbReference type="EMBL" id="FOWD01000004">
    <property type="protein sequence ID" value="SFN91858.1"/>
    <property type="molecule type" value="Genomic_DNA"/>
</dbReference>
<dbReference type="PANTHER" id="PTHR35790">
    <property type="entry name" value="HTH-TYPE TRANSCRIPTIONAL REGULATOR PCHR"/>
    <property type="match status" value="1"/>
</dbReference>
<gene>
    <name evidence="5" type="ORF">SAMN04489757_104108</name>
</gene>
<dbReference type="OrthoDB" id="5358347at2"/>
<reference evidence="5 6" key="1">
    <citation type="submission" date="2016-10" db="EMBL/GenBank/DDBJ databases">
        <authorList>
            <person name="de Groot N.N."/>
        </authorList>
    </citation>
    <scope>NUCLEOTIDE SEQUENCE [LARGE SCALE GENOMIC DNA]</scope>
    <source>
        <strain evidence="5 6">DSM 1283</strain>
    </source>
</reference>
<dbReference type="PANTHER" id="PTHR35790:SF4">
    <property type="entry name" value="HTH-TYPE TRANSCRIPTIONAL REGULATOR PCHR"/>
    <property type="match status" value="1"/>
</dbReference>
<proteinExistence type="predicted"/>
<sequence>MNDKILYEFTRLYNYQDILSKLINGKLNFNYSLTEIHCIEIIGQGVQINGTKLAQIMNITRGAASKITKRLMEHKLVEAFKHPENKKELYFKLTDQGMDIYKQHEIAHKAWVERDINFLETIDLNEREIILSFLTLFNAYLEQLIKEES</sequence>
<keyword evidence="3" id="KW-0804">Transcription</keyword>
<dbReference type="InterPro" id="IPR036390">
    <property type="entry name" value="WH_DNA-bd_sf"/>
</dbReference>
<dbReference type="InterPro" id="IPR036388">
    <property type="entry name" value="WH-like_DNA-bd_sf"/>
</dbReference>
<dbReference type="AlphaFoldDB" id="A0A1I5CY31"/>
<keyword evidence="6" id="KW-1185">Reference proteome</keyword>
<dbReference type="STRING" id="1527.SAMN04489757_104108"/>
<protein>
    <submittedName>
        <fullName evidence="5">DNA-binding transcriptional regulator, MarR family</fullName>
    </submittedName>
</protein>
<dbReference type="GO" id="GO:0003700">
    <property type="term" value="F:DNA-binding transcription factor activity"/>
    <property type="evidence" value="ECO:0007669"/>
    <property type="project" value="InterPro"/>
</dbReference>
<keyword evidence="1" id="KW-0805">Transcription regulation</keyword>
<dbReference type="InterPro" id="IPR052067">
    <property type="entry name" value="Metal_resp_HTH_trans_reg"/>
</dbReference>
<evidence type="ECO:0000256" key="3">
    <source>
        <dbReference type="ARBA" id="ARBA00023163"/>
    </source>
</evidence>
<accession>A0A1I5CY31</accession>
<dbReference type="Pfam" id="PF01047">
    <property type="entry name" value="MarR"/>
    <property type="match status" value="1"/>
</dbReference>
<organism evidence="5 6">
    <name type="scientific">Anaerocolumna aminovalerica</name>
    <dbReference type="NCBI Taxonomy" id="1527"/>
    <lineage>
        <taxon>Bacteria</taxon>
        <taxon>Bacillati</taxon>
        <taxon>Bacillota</taxon>
        <taxon>Clostridia</taxon>
        <taxon>Lachnospirales</taxon>
        <taxon>Lachnospiraceae</taxon>
        <taxon>Anaerocolumna</taxon>
    </lineage>
</organism>
<dbReference type="RefSeq" id="WP_091684462.1">
    <property type="nucleotide sequence ID" value="NZ_BAABFM010000079.1"/>
</dbReference>
<name>A0A1I5CY31_9FIRM</name>
<feature type="domain" description="HTH marR-type" evidence="4">
    <location>
        <begin position="2"/>
        <end position="139"/>
    </location>
</feature>
<dbReference type="SUPFAM" id="SSF46785">
    <property type="entry name" value="Winged helix' DNA-binding domain"/>
    <property type="match status" value="1"/>
</dbReference>
<dbReference type="PROSITE" id="PS50995">
    <property type="entry name" value="HTH_MARR_2"/>
    <property type="match status" value="1"/>
</dbReference>
<evidence type="ECO:0000313" key="5">
    <source>
        <dbReference type="EMBL" id="SFN91858.1"/>
    </source>
</evidence>
<evidence type="ECO:0000256" key="2">
    <source>
        <dbReference type="ARBA" id="ARBA00023125"/>
    </source>
</evidence>
<evidence type="ECO:0000259" key="4">
    <source>
        <dbReference type="PROSITE" id="PS50995"/>
    </source>
</evidence>
<evidence type="ECO:0000313" key="6">
    <source>
        <dbReference type="Proteomes" id="UP000198806"/>
    </source>
</evidence>
<keyword evidence="2 5" id="KW-0238">DNA-binding</keyword>
<evidence type="ECO:0000256" key="1">
    <source>
        <dbReference type="ARBA" id="ARBA00023015"/>
    </source>
</evidence>
<dbReference type="Proteomes" id="UP000198806">
    <property type="component" value="Unassembled WGS sequence"/>
</dbReference>
<dbReference type="InterPro" id="IPR000835">
    <property type="entry name" value="HTH_MarR-typ"/>
</dbReference>
<dbReference type="Gene3D" id="1.10.10.10">
    <property type="entry name" value="Winged helix-like DNA-binding domain superfamily/Winged helix DNA-binding domain"/>
    <property type="match status" value="1"/>
</dbReference>
<dbReference type="GO" id="GO:0003677">
    <property type="term" value="F:DNA binding"/>
    <property type="evidence" value="ECO:0007669"/>
    <property type="project" value="UniProtKB-KW"/>
</dbReference>
<dbReference type="SMART" id="SM00347">
    <property type="entry name" value="HTH_MARR"/>
    <property type="match status" value="1"/>
</dbReference>